<comment type="caution">
    <text evidence="7">The sequence shown here is derived from an EMBL/GenBank/DDBJ whole genome shotgun (WGS) entry which is preliminary data.</text>
</comment>
<accession>A0A644XN52</accession>
<evidence type="ECO:0000256" key="3">
    <source>
        <dbReference type="ARBA" id="ARBA00022741"/>
    </source>
</evidence>
<dbReference type="EC" id="2.7.1.35" evidence="1"/>
<dbReference type="GO" id="GO:0009443">
    <property type="term" value="P:pyridoxal 5'-phosphate salvage"/>
    <property type="evidence" value="ECO:0007669"/>
    <property type="project" value="InterPro"/>
</dbReference>
<evidence type="ECO:0000256" key="4">
    <source>
        <dbReference type="ARBA" id="ARBA00022777"/>
    </source>
</evidence>
<sequence length="292" mass="32830">MRLLFYFIIFCLEESKMKRIITIQDISCVGKCSLTVALPIISAAGVETAVLPTAVLSTHTAFPKYTFHDLTDEIQPIADTFSELGINFDAIYTGYLGSFEQLWLVDRFMAEFKSDKTTVLIDPVMADNGALYKGFTQEFADSMALLCSKADLILPNLTEASFMLHIPYRENYDETYIRSVLVRLTELGAKRAAITGVSFENDKIGFYLYDSDAREFYSYFNEKLPVSYHGTGDIFASATLAANMRGLSIPDSLILAVDYTLECIRKTMLDPDRRAYGVNFEETLPLLISRLS</sequence>
<evidence type="ECO:0000256" key="5">
    <source>
        <dbReference type="ARBA" id="ARBA00022840"/>
    </source>
</evidence>
<dbReference type="AlphaFoldDB" id="A0A644XN52"/>
<dbReference type="GO" id="GO:0005829">
    <property type="term" value="C:cytosol"/>
    <property type="evidence" value="ECO:0007669"/>
    <property type="project" value="TreeGrafter"/>
</dbReference>
<dbReference type="Pfam" id="PF08543">
    <property type="entry name" value="Phos_pyr_kin"/>
    <property type="match status" value="1"/>
</dbReference>
<keyword evidence="5" id="KW-0067">ATP-binding</keyword>
<feature type="domain" description="Pyridoxamine kinase/Phosphomethylpyrimidine kinase" evidence="6">
    <location>
        <begin position="73"/>
        <end position="267"/>
    </location>
</feature>
<gene>
    <name evidence="7" type="primary">pdxK_7</name>
    <name evidence="7" type="ORF">SDC9_64019</name>
</gene>
<reference evidence="7" key="1">
    <citation type="submission" date="2019-08" db="EMBL/GenBank/DDBJ databases">
        <authorList>
            <person name="Kucharzyk K."/>
            <person name="Murdoch R.W."/>
            <person name="Higgins S."/>
            <person name="Loffler F."/>
        </authorList>
    </citation>
    <scope>NUCLEOTIDE SEQUENCE</scope>
</reference>
<protein>
    <recommendedName>
        <fullName evidence="1">pyridoxal kinase</fullName>
        <ecNumber evidence="1">2.7.1.35</ecNumber>
    </recommendedName>
</protein>
<dbReference type="NCBIfam" id="NF005491">
    <property type="entry name" value="PRK07105.1"/>
    <property type="match status" value="1"/>
</dbReference>
<name>A0A644XN52_9ZZZZ</name>
<dbReference type="SUPFAM" id="SSF53613">
    <property type="entry name" value="Ribokinase-like"/>
    <property type="match status" value="1"/>
</dbReference>
<evidence type="ECO:0000313" key="7">
    <source>
        <dbReference type="EMBL" id="MPM17622.1"/>
    </source>
</evidence>
<dbReference type="PANTHER" id="PTHR10534">
    <property type="entry name" value="PYRIDOXAL KINASE"/>
    <property type="match status" value="1"/>
</dbReference>
<dbReference type="InterPro" id="IPR029056">
    <property type="entry name" value="Ribokinase-like"/>
</dbReference>
<dbReference type="Gene3D" id="3.40.1190.20">
    <property type="match status" value="1"/>
</dbReference>
<dbReference type="InterPro" id="IPR013749">
    <property type="entry name" value="PM/HMP-P_kinase-1"/>
</dbReference>
<keyword evidence="2 7" id="KW-0808">Transferase</keyword>
<evidence type="ECO:0000256" key="2">
    <source>
        <dbReference type="ARBA" id="ARBA00022679"/>
    </source>
</evidence>
<dbReference type="PANTHER" id="PTHR10534:SF2">
    <property type="entry name" value="PYRIDOXAL KINASE"/>
    <property type="match status" value="1"/>
</dbReference>
<dbReference type="InterPro" id="IPR004625">
    <property type="entry name" value="PyrdxlKinase"/>
</dbReference>
<proteinExistence type="predicted"/>
<keyword evidence="3" id="KW-0547">Nucleotide-binding</keyword>
<evidence type="ECO:0000259" key="6">
    <source>
        <dbReference type="Pfam" id="PF08543"/>
    </source>
</evidence>
<evidence type="ECO:0000256" key="1">
    <source>
        <dbReference type="ARBA" id="ARBA00012104"/>
    </source>
</evidence>
<organism evidence="7">
    <name type="scientific">bioreactor metagenome</name>
    <dbReference type="NCBI Taxonomy" id="1076179"/>
    <lineage>
        <taxon>unclassified sequences</taxon>
        <taxon>metagenomes</taxon>
        <taxon>ecological metagenomes</taxon>
    </lineage>
</organism>
<dbReference type="GO" id="GO:0008478">
    <property type="term" value="F:pyridoxal kinase activity"/>
    <property type="evidence" value="ECO:0007669"/>
    <property type="project" value="UniProtKB-EC"/>
</dbReference>
<keyword evidence="4 7" id="KW-0418">Kinase</keyword>
<dbReference type="GO" id="GO:0005524">
    <property type="term" value="F:ATP binding"/>
    <property type="evidence" value="ECO:0007669"/>
    <property type="project" value="UniProtKB-KW"/>
</dbReference>
<dbReference type="EMBL" id="VSSQ01002830">
    <property type="protein sequence ID" value="MPM17622.1"/>
    <property type="molecule type" value="Genomic_DNA"/>
</dbReference>